<dbReference type="GO" id="GO:0008080">
    <property type="term" value="F:N-acetyltransferase activity"/>
    <property type="evidence" value="ECO:0007669"/>
    <property type="project" value="TreeGrafter"/>
</dbReference>
<keyword evidence="2" id="KW-1185">Reference proteome</keyword>
<dbReference type="InterPro" id="IPR052058">
    <property type="entry name" value="Alcohol_O-acetyltransferase"/>
</dbReference>
<protein>
    <submittedName>
        <fullName evidence="1">Alcohol acetyltransferase</fullName>
    </submittedName>
</protein>
<organism evidence="1 2">
    <name type="scientific">Metschnikowia aff. pulcherrima</name>
    <dbReference type="NCBI Taxonomy" id="2163413"/>
    <lineage>
        <taxon>Eukaryota</taxon>
        <taxon>Fungi</taxon>
        <taxon>Dikarya</taxon>
        <taxon>Ascomycota</taxon>
        <taxon>Saccharomycotina</taxon>
        <taxon>Pichiomycetes</taxon>
        <taxon>Metschnikowiaceae</taxon>
        <taxon>Metschnikowia</taxon>
    </lineage>
</organism>
<dbReference type="Pfam" id="PF07247">
    <property type="entry name" value="AATase"/>
    <property type="match status" value="1"/>
</dbReference>
<gene>
    <name evidence="1" type="primary">MPUL0F00270</name>
    <name evidence="1" type="ORF">METSCH_F00270</name>
</gene>
<dbReference type="STRING" id="2163413.A0A4P6XV93"/>
<dbReference type="Gene3D" id="3.30.559.10">
    <property type="entry name" value="Chloramphenicol acetyltransferase-like domain"/>
    <property type="match status" value="1"/>
</dbReference>
<dbReference type="EMBL" id="CP034461">
    <property type="protein sequence ID" value="QBM90446.1"/>
    <property type="molecule type" value="Genomic_DNA"/>
</dbReference>
<dbReference type="SUPFAM" id="SSF52777">
    <property type="entry name" value="CoA-dependent acyltransferases"/>
    <property type="match status" value="1"/>
</dbReference>
<reference evidence="2" key="1">
    <citation type="submission" date="2019-03" db="EMBL/GenBank/DDBJ databases">
        <title>Snf2 controls pulcherriminic acid biosynthesis and connects pigmentation and antifungal activity of the yeast Metschnikowia pulcherrima.</title>
        <authorList>
            <person name="Gore-Lloyd D."/>
            <person name="Sumann I."/>
            <person name="Brachmann A.O."/>
            <person name="Schneeberger K."/>
            <person name="Ortiz-Merino R.A."/>
            <person name="Moreno-Beltran M."/>
            <person name="Schlaefli M."/>
            <person name="Kirner P."/>
            <person name="Santos Kron A."/>
            <person name="Wolfe K.H."/>
            <person name="Piel J."/>
            <person name="Ahrens C.H."/>
            <person name="Henk D."/>
            <person name="Freimoser F.M."/>
        </authorList>
    </citation>
    <scope>NUCLEOTIDE SEQUENCE [LARGE SCALE GENOMIC DNA]</scope>
    <source>
        <strain evidence="2">APC 1.2</strain>
    </source>
</reference>
<dbReference type="PANTHER" id="PTHR28037">
    <property type="entry name" value="ALCOHOL O-ACETYLTRANSFERASE 1-RELATED"/>
    <property type="match status" value="1"/>
</dbReference>
<evidence type="ECO:0000313" key="1">
    <source>
        <dbReference type="EMBL" id="QBM90446.1"/>
    </source>
</evidence>
<dbReference type="InterPro" id="IPR023213">
    <property type="entry name" value="CAT-like_dom_sf"/>
</dbReference>
<sequence length="497" mass="56195">MSKTALPERTPGFLERYYICRDITGIMNRGFNISVRLNTPVSDSILSNALKRVIASCPYLTVNAFREPNDEHQPNHDRIDAKLPGTQIMREPEELMVADAKADGRNYRLRPVKEIRYSQVVFNETVEDFDEIVLENLASNRIPVNCERPMWRIYRLNVSSSGDEYLIFACNHVVFDGRSAVNFFEDLVNAIDDISQKPCPAVAEVLFDSSIDSITDLPDSSENLTKLYNPPTWFTISTILSHLLVPKFVSRLLKSYLLPWHPNLYKNPIFKAVALDGNNISKFRLVRFSSGEAQDILSNCKLQQSTLTPVLAATLYRAIDKAFKPYLGAFSQSCELVICGRRFYPENIKQTRYGLFVSAYTPYLTPSLSIADTARRLSNGLLKAMSNKHTFHKAGLLKLFNIWDYLRSFTTGKEERHTFEISNLGRMCMNTGGWRVTDAIFSQGVTSAHITLSVISTPEGGMNITIAFHKKLLQFSDGTNLAIDQCIKTFKESLFSG</sequence>
<dbReference type="Proteomes" id="UP000292447">
    <property type="component" value="Chromosome VI"/>
</dbReference>
<dbReference type="PANTHER" id="PTHR28037:SF1">
    <property type="entry name" value="ALCOHOL O-ACETYLTRANSFERASE 1-RELATED"/>
    <property type="match status" value="1"/>
</dbReference>
<accession>A0A4P6XV93</accession>
<evidence type="ECO:0000313" key="2">
    <source>
        <dbReference type="Proteomes" id="UP000292447"/>
    </source>
</evidence>
<dbReference type="InterPro" id="IPR010828">
    <property type="entry name" value="Atf2/Sli1-like"/>
</dbReference>
<proteinExistence type="predicted"/>
<dbReference type="AlphaFoldDB" id="A0A4P6XV93"/>
<name>A0A4P6XV93_9ASCO</name>
<keyword evidence="1" id="KW-0808">Transferase</keyword>